<dbReference type="REBASE" id="29001">
    <property type="entry name" value="S.KseKMORF67690P"/>
</dbReference>
<dbReference type="eggNOG" id="COG0732">
    <property type="taxonomic scope" value="Bacteria"/>
</dbReference>
<organism evidence="3 4">
    <name type="scientific">Kitasatospora setae (strain ATCC 33774 / DSM 43861 / JCM 3304 / KCC A-0304 / NBRC 14216 / KM-6054)</name>
    <name type="common">Streptomyces setae</name>
    <dbReference type="NCBI Taxonomy" id="452652"/>
    <lineage>
        <taxon>Bacteria</taxon>
        <taxon>Bacillati</taxon>
        <taxon>Actinomycetota</taxon>
        <taxon>Actinomycetes</taxon>
        <taxon>Kitasatosporales</taxon>
        <taxon>Streptomycetaceae</taxon>
        <taxon>Kitasatospora</taxon>
    </lineage>
</organism>
<dbReference type="RefSeq" id="WP_014139821.1">
    <property type="nucleotide sequence ID" value="NC_016109.1"/>
</dbReference>
<evidence type="ECO:0000313" key="4">
    <source>
        <dbReference type="Proteomes" id="UP000007076"/>
    </source>
</evidence>
<keyword evidence="2" id="KW-0238">DNA-binding</keyword>
<dbReference type="EMBL" id="AP010968">
    <property type="protein sequence ID" value="BAJ32526.1"/>
    <property type="molecule type" value="Genomic_DNA"/>
</dbReference>
<dbReference type="AlphaFoldDB" id="E4N2Z2"/>
<dbReference type="HOGENOM" id="CLU_587642_0_0_11"/>
<name>E4N2Z2_KITSK</name>
<dbReference type="KEGG" id="ksk:KSE_67680"/>
<keyword evidence="1" id="KW-0680">Restriction system</keyword>
<reference evidence="3 4" key="1">
    <citation type="journal article" date="2010" name="DNA Res.">
        <title>Genome sequence of Kitasatospora setae NBRC 14216T: an evolutionary snapshot of the family Streptomycetaceae.</title>
        <authorList>
            <person name="Ichikawa N."/>
            <person name="Oguchi A."/>
            <person name="Ikeda H."/>
            <person name="Ishikawa J."/>
            <person name="Kitani S."/>
            <person name="Watanabe Y."/>
            <person name="Nakamura S."/>
            <person name="Katano Y."/>
            <person name="Kishi E."/>
            <person name="Sasagawa M."/>
            <person name="Ankai A."/>
            <person name="Fukui S."/>
            <person name="Hashimoto Y."/>
            <person name="Kamata S."/>
            <person name="Otoguro M."/>
            <person name="Tanikawa S."/>
            <person name="Nihira T."/>
            <person name="Horinouchi S."/>
            <person name="Ohnishi Y."/>
            <person name="Hayakawa M."/>
            <person name="Kuzuyama T."/>
            <person name="Arisawa A."/>
            <person name="Nomoto F."/>
            <person name="Miura H."/>
            <person name="Takahashi Y."/>
            <person name="Fujita N."/>
        </authorList>
    </citation>
    <scope>NUCLEOTIDE SEQUENCE [LARGE SCALE GENOMIC DNA]</scope>
    <source>
        <strain evidence="4">ATCC 33774 / DSM 43861 / JCM 3304 / KCC A-0304 / NBRC 14216 / KM-6054</strain>
    </source>
</reference>
<dbReference type="GO" id="GO:0003677">
    <property type="term" value="F:DNA binding"/>
    <property type="evidence" value="ECO:0007669"/>
    <property type="project" value="UniProtKB-KW"/>
</dbReference>
<dbReference type="InterPro" id="IPR051212">
    <property type="entry name" value="Type-I_RE_S_subunit"/>
</dbReference>
<evidence type="ECO:0000256" key="2">
    <source>
        <dbReference type="ARBA" id="ARBA00023125"/>
    </source>
</evidence>
<dbReference type="PANTHER" id="PTHR43140:SF1">
    <property type="entry name" value="TYPE I RESTRICTION ENZYME ECOKI SPECIFICITY SUBUNIT"/>
    <property type="match status" value="1"/>
</dbReference>
<keyword evidence="4" id="KW-1185">Reference proteome</keyword>
<dbReference type="STRING" id="452652.KSE_67680"/>
<dbReference type="GO" id="GO:0009307">
    <property type="term" value="P:DNA restriction-modification system"/>
    <property type="evidence" value="ECO:0007669"/>
    <property type="project" value="UniProtKB-KW"/>
</dbReference>
<protein>
    <recommendedName>
        <fullName evidence="5">Type I restriction modification DNA specificity domain-containing protein</fullName>
    </recommendedName>
</protein>
<dbReference type="InterPro" id="IPR044946">
    <property type="entry name" value="Restrct_endonuc_typeI_TRD_sf"/>
</dbReference>
<dbReference type="SUPFAM" id="SSF116734">
    <property type="entry name" value="DNA methylase specificity domain"/>
    <property type="match status" value="2"/>
</dbReference>
<evidence type="ECO:0000313" key="3">
    <source>
        <dbReference type="EMBL" id="BAJ32526.1"/>
    </source>
</evidence>
<accession>E4N2Z2</accession>
<sequence length="465" mass="50104">MPAPLDLPPGWSHLRIDQIAQVQAGSGSVRPPGPGIALHAQLTSANVSWAGLDLRMLAETWLTRHQATRHRLAPGDIVMTGKSGSPHLVGRSALWSGEVEGCCLNGSLIRVRPGRGVHPGYLHRVLYYDALCGAFAGQLKGNSRLKHLDTGTVRAWRVPVPPLPVQQRISAAVEGMLADINAGEALQAATRSDLRMLWDSVLDAVADGTLDNRPPESASHHRIHEVASVVGGVQAPRTVEDGVRHTYLRVANIAPETVDLDQVKHLTIPRERVCFLQHHLLQKDDLVVVRQNGSPDRLGQAALWHGQLPDILIQNHLARIRPYGIDSRYLELVWNAPSTLRPLRPLATSTTGSRTLRLDDIRAVRVRVPSAAAQAELVRAADRWKGHVDAVGALLDNASRAAAALRLSVLARAFSGRLAPGGTAADGDGQLCTVSTPGVTRPRPVAGHASGVSADALYEQQEFDF</sequence>
<proteinExistence type="predicted"/>
<evidence type="ECO:0008006" key="5">
    <source>
        <dbReference type="Google" id="ProtNLM"/>
    </source>
</evidence>
<dbReference type="PANTHER" id="PTHR43140">
    <property type="entry name" value="TYPE-1 RESTRICTION ENZYME ECOKI SPECIFICITY PROTEIN"/>
    <property type="match status" value="1"/>
</dbReference>
<dbReference type="PATRIC" id="fig|452652.3.peg.6791"/>
<evidence type="ECO:0000256" key="1">
    <source>
        <dbReference type="ARBA" id="ARBA00022747"/>
    </source>
</evidence>
<dbReference type="Proteomes" id="UP000007076">
    <property type="component" value="Chromosome"/>
</dbReference>
<gene>
    <name evidence="3" type="ordered locus">KSE_67680</name>
</gene>
<dbReference type="Gene3D" id="3.90.220.20">
    <property type="entry name" value="DNA methylase specificity domains"/>
    <property type="match status" value="2"/>
</dbReference>